<sequence>MQIQTYVPIINSEVIHLSYTYYPFPIDKWVSRLYRTMGINRPEDIEEKKIARNLGIHLTYSDKRCFAREEGNFKLININKDLDKITQREIFYHELCHILRHSGYQYKIMPDAFRELQEWDASHFTRYAAIPFHMLKYIDFRSPAFIQEMSKMFKISEEICQYRVDHIYRNARPKKTYSVM</sequence>
<accession>A0A920BUX0</accession>
<evidence type="ECO:0000313" key="3">
    <source>
        <dbReference type="Proteomes" id="UP000682111"/>
    </source>
</evidence>
<comment type="caution">
    <text evidence="2">The sequence shown here is derived from an EMBL/GenBank/DDBJ whole genome shotgun (WGS) entry which is preliminary data.</text>
</comment>
<reference evidence="2" key="1">
    <citation type="submission" date="2021-03" db="EMBL/GenBank/DDBJ databases">
        <title>Antimicrobial resistance genes in bacteria isolated from Japanese honey, and their potential for conferring macrolide and lincosamide resistance in the American foulbrood pathogen Paenibacillus larvae.</title>
        <authorList>
            <person name="Okamoto M."/>
            <person name="Kumagai M."/>
            <person name="Kanamori H."/>
            <person name="Takamatsu D."/>
        </authorList>
    </citation>
    <scope>NUCLEOTIDE SEQUENCE</scope>
    <source>
        <strain evidence="2">J27TS8</strain>
    </source>
</reference>
<dbReference type="InterPro" id="IPR010359">
    <property type="entry name" value="IrrE_HExxH"/>
</dbReference>
<dbReference type="AlphaFoldDB" id="A0A920BUX0"/>
<gene>
    <name evidence="2" type="ORF">J27TS8_27300</name>
</gene>
<dbReference type="Pfam" id="PF06114">
    <property type="entry name" value="Peptidase_M78"/>
    <property type="match status" value="1"/>
</dbReference>
<dbReference type="Proteomes" id="UP000682111">
    <property type="component" value="Unassembled WGS sequence"/>
</dbReference>
<evidence type="ECO:0000313" key="2">
    <source>
        <dbReference type="EMBL" id="GIN62737.1"/>
    </source>
</evidence>
<name>A0A920BUX0_9BACI</name>
<keyword evidence="3" id="KW-1185">Reference proteome</keyword>
<feature type="domain" description="IrrE N-terminal-like" evidence="1">
    <location>
        <begin position="57"/>
        <end position="164"/>
    </location>
</feature>
<proteinExistence type="predicted"/>
<evidence type="ECO:0000259" key="1">
    <source>
        <dbReference type="Pfam" id="PF06114"/>
    </source>
</evidence>
<dbReference type="EMBL" id="BORC01000004">
    <property type="protein sequence ID" value="GIN62737.1"/>
    <property type="molecule type" value="Genomic_DNA"/>
</dbReference>
<organism evidence="2 3">
    <name type="scientific">Robertmurraya siralis</name>
    <dbReference type="NCBI Taxonomy" id="77777"/>
    <lineage>
        <taxon>Bacteria</taxon>
        <taxon>Bacillati</taxon>
        <taxon>Bacillota</taxon>
        <taxon>Bacilli</taxon>
        <taxon>Bacillales</taxon>
        <taxon>Bacillaceae</taxon>
        <taxon>Robertmurraya</taxon>
    </lineage>
</organism>
<protein>
    <recommendedName>
        <fullName evidence="1">IrrE N-terminal-like domain-containing protein</fullName>
    </recommendedName>
</protein>